<organism evidence="1 2">
    <name type="scientific">Actinomyces oris</name>
    <dbReference type="NCBI Taxonomy" id="544580"/>
    <lineage>
        <taxon>Bacteria</taxon>
        <taxon>Bacillati</taxon>
        <taxon>Actinomycetota</taxon>
        <taxon>Actinomycetes</taxon>
        <taxon>Actinomycetales</taxon>
        <taxon>Actinomycetaceae</taxon>
        <taxon>Actinomyces</taxon>
    </lineage>
</organism>
<dbReference type="InterPro" id="IPR010310">
    <property type="entry name" value="T7SS_ESAT-6-like"/>
</dbReference>
<protein>
    <submittedName>
        <fullName evidence="1">WXG100 family type VII secretion target</fullName>
    </submittedName>
</protein>
<evidence type="ECO:0000313" key="1">
    <source>
        <dbReference type="EMBL" id="MDT0249094.1"/>
    </source>
</evidence>
<dbReference type="Pfam" id="PF06013">
    <property type="entry name" value="WXG100"/>
    <property type="match status" value="1"/>
</dbReference>
<dbReference type="EMBL" id="JAMZMH010000009">
    <property type="protein sequence ID" value="MDT0249094.1"/>
    <property type="molecule type" value="Genomic_DNA"/>
</dbReference>
<comment type="caution">
    <text evidence="1">The sequence shown here is derived from an EMBL/GenBank/DDBJ whole genome shotgun (WGS) entry which is preliminary data.</text>
</comment>
<dbReference type="RefSeq" id="WP_010613175.1">
    <property type="nucleotide sequence ID" value="NZ_JAMZMH010000009.1"/>
</dbReference>
<accession>A0AAE4G4I1</accession>
<dbReference type="Proteomes" id="UP001180729">
    <property type="component" value="Unassembled WGS sequence"/>
</dbReference>
<dbReference type="Gene3D" id="1.10.287.1060">
    <property type="entry name" value="ESAT-6-like"/>
    <property type="match status" value="1"/>
</dbReference>
<evidence type="ECO:0000313" key="2">
    <source>
        <dbReference type="Proteomes" id="UP001180729"/>
    </source>
</evidence>
<proteinExistence type="predicted"/>
<sequence length="110" mass="11527">MPEILKSEGGVIINSSQVVDTHRAEQASIGQRVQSAAAESQPGWQGQGATAVAQVVQQYGEDNRRIVQAMAKLSEALKSTDKVYKGADADSAAAAQRVGATAGNYRNLVV</sequence>
<dbReference type="AlphaFoldDB" id="A0AAE4G4I1"/>
<dbReference type="InterPro" id="IPR036689">
    <property type="entry name" value="ESAT-6-like_sf"/>
</dbReference>
<name>A0AAE4G4I1_9ACTO</name>
<dbReference type="SUPFAM" id="SSF140453">
    <property type="entry name" value="EsxAB dimer-like"/>
    <property type="match status" value="1"/>
</dbReference>
<reference evidence="1" key="1">
    <citation type="submission" date="2022-06" db="EMBL/GenBank/DDBJ databases">
        <title>Draft Genome Sequences of Three Actinomyces oris Strains, Isolated from Healthy Human Feces.</title>
        <authorList>
            <person name="Ye Y."/>
            <person name="Liu C."/>
            <person name="Zhao J."/>
            <person name="Xu J."/>
            <person name="Huang H."/>
            <person name="Wang B."/>
            <person name="Wei J."/>
            <person name="Jing X."/>
        </authorList>
    </citation>
    <scope>NUCLEOTIDE SEQUENCE</scope>
    <source>
        <strain evidence="1">CNGBCC1803368</strain>
    </source>
</reference>
<gene>
    <name evidence="1" type="ORF">RMW62_08350</name>
</gene>